<dbReference type="RefSeq" id="WP_342847707.1">
    <property type="nucleotide sequence ID" value="NZ_JBBMQO010000003.1"/>
</dbReference>
<comment type="subcellular location">
    <subcellularLocation>
        <location evidence="7">Cell inner membrane</location>
        <topology evidence="7">Multi-pass membrane protein</topology>
    </subcellularLocation>
    <subcellularLocation>
        <location evidence="1">Cell membrane</location>
        <topology evidence="1">Multi-pass membrane protein</topology>
    </subcellularLocation>
</comment>
<comment type="function">
    <text evidence="7">Part of the tripartite ATP-independent periplasmic (TRAP) transport system.</text>
</comment>
<feature type="transmembrane region" description="Helical" evidence="7">
    <location>
        <begin position="12"/>
        <end position="35"/>
    </location>
</feature>
<dbReference type="Proteomes" id="UP001477870">
    <property type="component" value="Unassembled WGS sequence"/>
</dbReference>
<evidence type="ECO:0000259" key="8">
    <source>
        <dbReference type="Pfam" id="PF04290"/>
    </source>
</evidence>
<evidence type="ECO:0000313" key="10">
    <source>
        <dbReference type="Proteomes" id="UP001477870"/>
    </source>
</evidence>
<keyword evidence="3" id="KW-1003">Cell membrane</keyword>
<keyword evidence="6 7" id="KW-0472">Membrane</keyword>
<keyword evidence="10" id="KW-1185">Reference proteome</keyword>
<evidence type="ECO:0000256" key="5">
    <source>
        <dbReference type="ARBA" id="ARBA00022989"/>
    </source>
</evidence>
<comment type="subunit">
    <text evidence="7">The complex comprises the extracytoplasmic solute receptor protein and the two transmembrane proteins.</text>
</comment>
<keyword evidence="7" id="KW-0997">Cell inner membrane</keyword>
<feature type="domain" description="Tripartite ATP-independent periplasmic transporters DctQ component" evidence="8">
    <location>
        <begin position="62"/>
        <end position="175"/>
    </location>
</feature>
<organism evidence="9 10">
    <name type="scientific">Ahrensia kielensis</name>
    <dbReference type="NCBI Taxonomy" id="76980"/>
    <lineage>
        <taxon>Bacteria</taxon>
        <taxon>Pseudomonadati</taxon>
        <taxon>Pseudomonadota</taxon>
        <taxon>Alphaproteobacteria</taxon>
        <taxon>Hyphomicrobiales</taxon>
        <taxon>Ahrensiaceae</taxon>
        <taxon>Ahrensia</taxon>
    </lineage>
</organism>
<proteinExistence type="inferred from homology"/>
<comment type="caution">
    <text evidence="9">The sequence shown here is derived from an EMBL/GenBank/DDBJ whole genome shotgun (WGS) entry which is preliminary data.</text>
</comment>
<feature type="transmembrane region" description="Helical" evidence="7">
    <location>
        <begin position="111"/>
        <end position="133"/>
    </location>
</feature>
<evidence type="ECO:0000256" key="4">
    <source>
        <dbReference type="ARBA" id="ARBA00022692"/>
    </source>
</evidence>
<reference evidence="9 10" key="1">
    <citation type="submission" date="2024-03" db="EMBL/GenBank/DDBJ databases">
        <title>Community enrichment and isolation of bacterial strains for fucoidan degradation.</title>
        <authorList>
            <person name="Sichert A."/>
        </authorList>
    </citation>
    <scope>NUCLEOTIDE SEQUENCE [LARGE SCALE GENOMIC DNA]</scope>
    <source>
        <strain evidence="9 10">AS62</strain>
    </source>
</reference>
<gene>
    <name evidence="9" type="ORF">WNY59_06195</name>
</gene>
<comment type="similarity">
    <text evidence="7">Belongs to the TRAP transporter small permease family.</text>
</comment>
<evidence type="ECO:0000256" key="1">
    <source>
        <dbReference type="ARBA" id="ARBA00004651"/>
    </source>
</evidence>
<keyword evidence="4 7" id="KW-0812">Transmembrane</keyword>
<dbReference type="InterPro" id="IPR055348">
    <property type="entry name" value="DctQ"/>
</dbReference>
<keyword evidence="5 7" id="KW-1133">Transmembrane helix</keyword>
<evidence type="ECO:0000256" key="6">
    <source>
        <dbReference type="ARBA" id="ARBA00023136"/>
    </source>
</evidence>
<name>A0ABU9T4W5_9HYPH</name>
<accession>A0ABU9T4W5</accession>
<evidence type="ECO:0000256" key="7">
    <source>
        <dbReference type="RuleBase" id="RU369079"/>
    </source>
</evidence>
<protein>
    <recommendedName>
        <fullName evidence="7">TRAP transporter small permease protein</fullName>
    </recommendedName>
</protein>
<feature type="transmembrane region" description="Helical" evidence="7">
    <location>
        <begin position="153"/>
        <end position="176"/>
    </location>
</feature>
<sequence length="193" mass="21644">MNNIRRIATSLAKLMAVLGGLLLIFLIVMTCVSIVGRGFNTIGNMSFVKENMSSIAGFLQQFAPIAGDFELVEISMALAIFLFLPWCQLNRGHASVDLFTQRLLSGRGNEYLALIWEVLLVVITVVITWRLYAGMRDKMLYNETTFLLTWPVWWGYAACFIAGLFAAVVGFMSLIIHWSERNETIHSSEQVGP</sequence>
<keyword evidence="2 7" id="KW-0813">Transport</keyword>
<dbReference type="Pfam" id="PF04290">
    <property type="entry name" value="DctQ"/>
    <property type="match status" value="1"/>
</dbReference>
<evidence type="ECO:0000256" key="2">
    <source>
        <dbReference type="ARBA" id="ARBA00022448"/>
    </source>
</evidence>
<evidence type="ECO:0000313" key="9">
    <source>
        <dbReference type="EMBL" id="MEM5501175.1"/>
    </source>
</evidence>
<evidence type="ECO:0000256" key="3">
    <source>
        <dbReference type="ARBA" id="ARBA00022475"/>
    </source>
</evidence>
<dbReference type="EMBL" id="JBBMQO010000003">
    <property type="protein sequence ID" value="MEM5501175.1"/>
    <property type="molecule type" value="Genomic_DNA"/>
</dbReference>
<feature type="transmembrane region" description="Helical" evidence="7">
    <location>
        <begin position="71"/>
        <end position="90"/>
    </location>
</feature>